<feature type="transmembrane region" description="Helical" evidence="6">
    <location>
        <begin position="37"/>
        <end position="58"/>
    </location>
</feature>
<evidence type="ECO:0000256" key="3">
    <source>
        <dbReference type="ARBA" id="ARBA00022692"/>
    </source>
</evidence>
<dbReference type="RefSeq" id="WP_184335247.1">
    <property type="nucleotide sequence ID" value="NZ_JACHHZ010000006.1"/>
</dbReference>
<evidence type="ECO:0000256" key="4">
    <source>
        <dbReference type="ARBA" id="ARBA00022989"/>
    </source>
</evidence>
<evidence type="ECO:0000259" key="7">
    <source>
        <dbReference type="Pfam" id="PF06271"/>
    </source>
</evidence>
<dbReference type="EMBL" id="JACHHZ010000006">
    <property type="protein sequence ID" value="MBB6095860.1"/>
    <property type="molecule type" value="Genomic_DNA"/>
</dbReference>
<sequence>MNASTEPNNNPYAPPTAEVSDAVDTTAVEHADRLTRLGAAIIDGVISILVVVPMVVSIGTDFWSNPDAGFDDVSFGSGVFVTLALAIALIGYTIHLVHKNGQTVGKKLLTIKVVRSDGSRASLARIFWLRNVVNALPGMIPVVGYIYNLVDHLWIFGEKRQCVHDKIADTIVVKA</sequence>
<dbReference type="PANTHER" id="PTHR36115:SF6">
    <property type="entry name" value="PROLINE-RICH ANTIGEN HOMOLOG"/>
    <property type="match status" value="1"/>
</dbReference>
<dbReference type="Pfam" id="PF06271">
    <property type="entry name" value="RDD"/>
    <property type="match status" value="1"/>
</dbReference>
<evidence type="ECO:0000256" key="2">
    <source>
        <dbReference type="ARBA" id="ARBA00022475"/>
    </source>
</evidence>
<keyword evidence="5 6" id="KW-0472">Membrane</keyword>
<keyword evidence="9" id="KW-1185">Reference proteome</keyword>
<dbReference type="AlphaFoldDB" id="A0A841HUH7"/>
<dbReference type="Proteomes" id="UP000588068">
    <property type="component" value="Unassembled WGS sequence"/>
</dbReference>
<comment type="subcellular location">
    <subcellularLocation>
        <location evidence="1">Cell membrane</location>
        <topology evidence="1">Multi-pass membrane protein</topology>
    </subcellularLocation>
</comment>
<accession>A0A841HUH7</accession>
<dbReference type="InterPro" id="IPR010432">
    <property type="entry name" value="RDD"/>
</dbReference>
<reference evidence="8 9" key="1">
    <citation type="submission" date="2020-08" db="EMBL/GenBank/DDBJ databases">
        <title>Genomic Encyclopedia of Type Strains, Phase IV (KMG-IV): sequencing the most valuable type-strain genomes for metagenomic binning, comparative biology and taxonomic classification.</title>
        <authorList>
            <person name="Goeker M."/>
        </authorList>
    </citation>
    <scope>NUCLEOTIDE SEQUENCE [LARGE SCALE GENOMIC DNA]</scope>
    <source>
        <strain evidence="8 9">DSM 26723</strain>
    </source>
</reference>
<feature type="domain" description="RDD" evidence="7">
    <location>
        <begin position="32"/>
        <end position="168"/>
    </location>
</feature>
<name>A0A841HUH7_9GAMM</name>
<dbReference type="InterPro" id="IPR051791">
    <property type="entry name" value="Pra-immunoreactive"/>
</dbReference>
<gene>
    <name evidence="8" type="ORF">HNQ60_004751</name>
</gene>
<keyword evidence="4 6" id="KW-1133">Transmembrane helix</keyword>
<comment type="caution">
    <text evidence="8">The sequence shown here is derived from an EMBL/GenBank/DDBJ whole genome shotgun (WGS) entry which is preliminary data.</text>
</comment>
<evidence type="ECO:0000256" key="5">
    <source>
        <dbReference type="ARBA" id="ARBA00023136"/>
    </source>
</evidence>
<dbReference type="GO" id="GO:0005886">
    <property type="term" value="C:plasma membrane"/>
    <property type="evidence" value="ECO:0007669"/>
    <property type="project" value="UniProtKB-SubCell"/>
</dbReference>
<evidence type="ECO:0000256" key="1">
    <source>
        <dbReference type="ARBA" id="ARBA00004651"/>
    </source>
</evidence>
<evidence type="ECO:0000313" key="8">
    <source>
        <dbReference type="EMBL" id="MBB6095860.1"/>
    </source>
</evidence>
<proteinExistence type="predicted"/>
<evidence type="ECO:0000313" key="9">
    <source>
        <dbReference type="Proteomes" id="UP000588068"/>
    </source>
</evidence>
<keyword evidence="3 6" id="KW-0812">Transmembrane</keyword>
<protein>
    <submittedName>
        <fullName evidence="8">Putative RDD family membrane protein YckC</fullName>
    </submittedName>
</protein>
<keyword evidence="2" id="KW-1003">Cell membrane</keyword>
<evidence type="ECO:0000256" key="6">
    <source>
        <dbReference type="SAM" id="Phobius"/>
    </source>
</evidence>
<feature type="transmembrane region" description="Helical" evidence="6">
    <location>
        <begin position="78"/>
        <end position="97"/>
    </location>
</feature>
<dbReference type="PANTHER" id="PTHR36115">
    <property type="entry name" value="PROLINE-RICH ANTIGEN HOMOLOG-RELATED"/>
    <property type="match status" value="1"/>
</dbReference>
<organism evidence="8 9">
    <name type="scientific">Povalibacter uvarum</name>
    <dbReference type="NCBI Taxonomy" id="732238"/>
    <lineage>
        <taxon>Bacteria</taxon>
        <taxon>Pseudomonadati</taxon>
        <taxon>Pseudomonadota</taxon>
        <taxon>Gammaproteobacteria</taxon>
        <taxon>Steroidobacterales</taxon>
        <taxon>Steroidobacteraceae</taxon>
        <taxon>Povalibacter</taxon>
    </lineage>
</organism>